<dbReference type="InterPro" id="IPR000182">
    <property type="entry name" value="GNAT_dom"/>
</dbReference>
<dbReference type="Pfam" id="PF00583">
    <property type="entry name" value="Acetyltransf_1"/>
    <property type="match status" value="1"/>
</dbReference>
<proteinExistence type="predicted"/>
<organism evidence="2 3">
    <name type="scientific">Cytobacillus stercorigallinarum</name>
    <dbReference type="NCBI Taxonomy" id="2762240"/>
    <lineage>
        <taxon>Bacteria</taxon>
        <taxon>Bacillati</taxon>
        <taxon>Bacillota</taxon>
        <taxon>Bacilli</taxon>
        <taxon>Bacillales</taxon>
        <taxon>Bacillaceae</taxon>
        <taxon>Cytobacillus</taxon>
    </lineage>
</organism>
<dbReference type="SUPFAM" id="SSF55729">
    <property type="entry name" value="Acyl-CoA N-acyltransferases (Nat)"/>
    <property type="match status" value="1"/>
</dbReference>
<dbReference type="InterPro" id="IPR016181">
    <property type="entry name" value="Acyl_CoA_acyltransferase"/>
</dbReference>
<dbReference type="EMBL" id="JACSQT010000004">
    <property type="protein sequence ID" value="MBD7937518.1"/>
    <property type="molecule type" value="Genomic_DNA"/>
</dbReference>
<protein>
    <submittedName>
        <fullName evidence="2">GNAT family N-acetyltransferase</fullName>
    </submittedName>
</protein>
<gene>
    <name evidence="2" type="ORF">H9655_10830</name>
</gene>
<dbReference type="RefSeq" id="WP_191813813.1">
    <property type="nucleotide sequence ID" value="NZ_JACSQT010000004.1"/>
</dbReference>
<dbReference type="Proteomes" id="UP000657931">
    <property type="component" value="Unassembled WGS sequence"/>
</dbReference>
<dbReference type="Gene3D" id="3.40.630.30">
    <property type="match status" value="1"/>
</dbReference>
<evidence type="ECO:0000259" key="1">
    <source>
        <dbReference type="PROSITE" id="PS51186"/>
    </source>
</evidence>
<sequence length="203" mass="23643">MSIKIIDLKRKDFNKARKFAIKGMNLSWYTTNAVELYFYSLYFWYDGISKATRALGAYKDDELVGVLLVNMKGEQKYYSSLWSKLFLKLTSSIINQNYESRGSEYDHVNMKMLEELKRTEQVDGELNFFAVNPEIKGQGIGTKLLKELEKLESGKKIYLYSDSGSTYQFYMHRGFLEKGRENIKVEVANEEVPLTCFLFSKTL</sequence>
<evidence type="ECO:0000313" key="2">
    <source>
        <dbReference type="EMBL" id="MBD7937518.1"/>
    </source>
</evidence>
<feature type="domain" description="N-acetyltransferase" evidence="1">
    <location>
        <begin position="3"/>
        <end position="203"/>
    </location>
</feature>
<reference evidence="2 3" key="1">
    <citation type="submission" date="2020-08" db="EMBL/GenBank/DDBJ databases">
        <title>A Genomic Blueprint of the Chicken Gut Microbiome.</title>
        <authorList>
            <person name="Gilroy R."/>
            <person name="Ravi A."/>
            <person name="Getino M."/>
            <person name="Pursley I."/>
            <person name="Horton D.L."/>
            <person name="Alikhan N.-F."/>
            <person name="Baker D."/>
            <person name="Gharbi K."/>
            <person name="Hall N."/>
            <person name="Watson M."/>
            <person name="Adriaenssens E.M."/>
            <person name="Foster-Nyarko E."/>
            <person name="Jarju S."/>
            <person name="Secka A."/>
            <person name="Antonio M."/>
            <person name="Oren A."/>
            <person name="Chaudhuri R."/>
            <person name="La Ragione R.M."/>
            <person name="Hildebrand F."/>
            <person name="Pallen M.J."/>
        </authorList>
    </citation>
    <scope>NUCLEOTIDE SEQUENCE [LARGE SCALE GENOMIC DNA]</scope>
    <source>
        <strain evidence="2 3">Sa5YUA1</strain>
    </source>
</reference>
<accession>A0ABR8QPQ2</accession>
<evidence type="ECO:0000313" key="3">
    <source>
        <dbReference type="Proteomes" id="UP000657931"/>
    </source>
</evidence>
<comment type="caution">
    <text evidence="2">The sequence shown here is derived from an EMBL/GenBank/DDBJ whole genome shotgun (WGS) entry which is preliminary data.</text>
</comment>
<dbReference type="PROSITE" id="PS51186">
    <property type="entry name" value="GNAT"/>
    <property type="match status" value="1"/>
</dbReference>
<name>A0ABR8QPQ2_9BACI</name>
<keyword evidence="3" id="KW-1185">Reference proteome</keyword>